<dbReference type="STRING" id="217511.GCA_001463845_02169"/>
<sequence length="157" mass="17814">MPPARIDYLCRLFVEFEMTRVLLSVVALALTYPDLTHAQSATSPCRGNYEQIKNCQQMAATIRIQQTIIESLSVSNQIANQHLQKLDSINNELLLLRNYLADQQKVDRDDFRKQILEKISSLPSLIASDPVASQVLVEKVMQQLSQQAEENIEEGQN</sequence>
<dbReference type="Proteomes" id="UP000004310">
    <property type="component" value="Unassembled WGS sequence"/>
</dbReference>
<evidence type="ECO:0000313" key="2">
    <source>
        <dbReference type="Proteomes" id="UP000004310"/>
    </source>
</evidence>
<dbReference type="EMBL" id="AATP01000003">
    <property type="protein sequence ID" value="EAU41333.1"/>
    <property type="molecule type" value="Genomic_DNA"/>
</dbReference>
<reference evidence="1 2" key="1">
    <citation type="journal article" date="2010" name="J. Bacteriol.">
        <title>Genome sequence of Fulvimarina pelagi HTCC2506T, a Mn(II)-oxidizing alphaproteobacterium possessing an aerobic anoxygenic photosynthetic gene cluster and Xanthorhodopsin.</title>
        <authorList>
            <person name="Kang I."/>
            <person name="Oh H.M."/>
            <person name="Lim S.I."/>
            <person name="Ferriera S."/>
            <person name="Giovannoni S.J."/>
            <person name="Cho J.C."/>
        </authorList>
    </citation>
    <scope>NUCLEOTIDE SEQUENCE [LARGE SCALE GENOMIC DNA]</scope>
    <source>
        <strain evidence="1 2">HTCC2506</strain>
    </source>
</reference>
<accession>Q0G265</accession>
<gene>
    <name evidence="1" type="ORF">FP2506_01160</name>
</gene>
<evidence type="ECO:0000313" key="1">
    <source>
        <dbReference type="EMBL" id="EAU41333.1"/>
    </source>
</evidence>
<comment type="caution">
    <text evidence="1">The sequence shown here is derived from an EMBL/GenBank/DDBJ whole genome shotgun (WGS) entry which is preliminary data.</text>
</comment>
<proteinExistence type="predicted"/>
<dbReference type="AlphaFoldDB" id="Q0G265"/>
<name>Q0G265_9HYPH</name>
<keyword evidence="2" id="KW-1185">Reference proteome</keyword>
<protein>
    <submittedName>
        <fullName evidence="1">Uncharacterized protein</fullName>
    </submittedName>
</protein>
<dbReference type="HOGENOM" id="CLU_1675352_0_0_5"/>
<organism evidence="1 2">
    <name type="scientific">Fulvimarina pelagi HTCC2506</name>
    <dbReference type="NCBI Taxonomy" id="314231"/>
    <lineage>
        <taxon>Bacteria</taxon>
        <taxon>Pseudomonadati</taxon>
        <taxon>Pseudomonadota</taxon>
        <taxon>Alphaproteobacteria</taxon>
        <taxon>Hyphomicrobiales</taxon>
        <taxon>Aurantimonadaceae</taxon>
        <taxon>Fulvimarina</taxon>
    </lineage>
</organism>